<evidence type="ECO:0000313" key="4">
    <source>
        <dbReference type="Proteomes" id="UP000030700"/>
    </source>
</evidence>
<feature type="chain" id="PRO_5006631498" description="Tetratricopeptide repeat protein" evidence="2">
    <location>
        <begin position="23"/>
        <end position="341"/>
    </location>
</feature>
<accession>A0A0S6VW03</accession>
<keyword evidence="2" id="KW-0732">Signal</keyword>
<reference evidence="3" key="1">
    <citation type="journal article" date="2015" name="PeerJ">
        <title>First genomic representation of candidate bacterial phylum KSB3 points to enhanced environmental sensing as a trigger of wastewater bulking.</title>
        <authorList>
            <person name="Sekiguchi Y."/>
            <person name="Ohashi A."/>
            <person name="Parks D.H."/>
            <person name="Yamauchi T."/>
            <person name="Tyson G.W."/>
            <person name="Hugenholtz P."/>
        </authorList>
    </citation>
    <scope>NUCLEOTIDE SEQUENCE [LARGE SCALE GENOMIC DNA]</scope>
</reference>
<keyword evidence="4" id="KW-1185">Reference proteome</keyword>
<dbReference type="Pfam" id="PF13181">
    <property type="entry name" value="TPR_8"/>
    <property type="match status" value="1"/>
</dbReference>
<dbReference type="HOGENOM" id="CLU_812946_0_0_0"/>
<evidence type="ECO:0000256" key="2">
    <source>
        <dbReference type="SAM" id="SignalP"/>
    </source>
</evidence>
<dbReference type="EMBL" id="DF820455">
    <property type="protein sequence ID" value="GAK49553.1"/>
    <property type="molecule type" value="Genomic_DNA"/>
</dbReference>
<dbReference type="InterPro" id="IPR019734">
    <property type="entry name" value="TPR_rpt"/>
</dbReference>
<feature type="repeat" description="TPR" evidence="1">
    <location>
        <begin position="27"/>
        <end position="60"/>
    </location>
</feature>
<proteinExistence type="predicted"/>
<evidence type="ECO:0008006" key="5">
    <source>
        <dbReference type="Google" id="ProtNLM"/>
    </source>
</evidence>
<keyword evidence="1" id="KW-0802">TPR repeat</keyword>
<sequence>MKPVFLRASLAILIIASYAASAATPKWYEYYRLSKTYVEAQQWDVAIELLKKAIAERPQSSRKVRVGFLRWTSYYPYLDLGMAYLALGKFDEAQSYCSQAQSEGITPLERVNDCLVQIDSSSLKSEHVRSLSPYPPEIPEFPWPPPKASAQATVPTNLLVRSGRPTLLKDVAKRLEDGLLYAGYEENSYFYIPRGFALVTRVEQFYPDGRSKEGAKRWADTLPPQTSFSLASYLKALFTAEKGYYRIIVFLVTSVPVRQSSQEISRDDANAWLNRGANMLPPSIGSLQFSKDHTCVALVYEFEQMSRDHEPAFKSPSLILGRMHLQQSRIWEGLERLARQG</sequence>
<evidence type="ECO:0000313" key="3">
    <source>
        <dbReference type="EMBL" id="GAK49553.1"/>
    </source>
</evidence>
<feature type="signal peptide" evidence="2">
    <location>
        <begin position="1"/>
        <end position="22"/>
    </location>
</feature>
<dbReference type="SMART" id="SM00028">
    <property type="entry name" value="TPR"/>
    <property type="match status" value="2"/>
</dbReference>
<dbReference type="Proteomes" id="UP000030700">
    <property type="component" value="Unassembled WGS sequence"/>
</dbReference>
<evidence type="ECO:0000256" key="1">
    <source>
        <dbReference type="PROSITE-ProRule" id="PRU00339"/>
    </source>
</evidence>
<organism evidence="3">
    <name type="scientific">Candidatus Moduliflexus flocculans</name>
    <dbReference type="NCBI Taxonomy" id="1499966"/>
    <lineage>
        <taxon>Bacteria</taxon>
        <taxon>Candidatus Moduliflexota</taxon>
        <taxon>Candidatus Moduliflexia</taxon>
        <taxon>Candidatus Moduliflexales</taxon>
        <taxon>Candidatus Moduliflexaceae</taxon>
    </lineage>
</organism>
<dbReference type="SUPFAM" id="SSF48452">
    <property type="entry name" value="TPR-like"/>
    <property type="match status" value="1"/>
</dbReference>
<protein>
    <recommendedName>
        <fullName evidence="5">Tetratricopeptide repeat protein</fullName>
    </recommendedName>
</protein>
<gene>
    <name evidence="3" type="ORF">U14_00776</name>
</gene>
<dbReference type="AlphaFoldDB" id="A0A0S6VW03"/>
<dbReference type="PROSITE" id="PS50005">
    <property type="entry name" value="TPR"/>
    <property type="match status" value="1"/>
</dbReference>
<name>A0A0S6VW03_9BACT</name>
<dbReference type="InterPro" id="IPR011990">
    <property type="entry name" value="TPR-like_helical_dom_sf"/>
</dbReference>
<dbReference type="STRING" id="1499966.U14_00776"/>
<dbReference type="Pfam" id="PF13174">
    <property type="entry name" value="TPR_6"/>
    <property type="match status" value="1"/>
</dbReference>
<dbReference type="Gene3D" id="1.25.40.10">
    <property type="entry name" value="Tetratricopeptide repeat domain"/>
    <property type="match status" value="1"/>
</dbReference>